<feature type="chain" id="PRO_5005582710" description="Apple domain-containing protein" evidence="1">
    <location>
        <begin position="29"/>
        <end position="242"/>
    </location>
</feature>
<organism evidence="2">
    <name type="scientific">Octopus bimaculoides</name>
    <name type="common">California two-spotted octopus</name>
    <dbReference type="NCBI Taxonomy" id="37653"/>
    <lineage>
        <taxon>Eukaryota</taxon>
        <taxon>Metazoa</taxon>
        <taxon>Spiralia</taxon>
        <taxon>Lophotrochozoa</taxon>
        <taxon>Mollusca</taxon>
        <taxon>Cephalopoda</taxon>
        <taxon>Coleoidea</taxon>
        <taxon>Octopodiformes</taxon>
        <taxon>Octopoda</taxon>
        <taxon>Incirrata</taxon>
        <taxon>Octopodidae</taxon>
        <taxon>Octopus</taxon>
    </lineage>
</organism>
<accession>A0A0L8FY73</accession>
<feature type="signal peptide" evidence="1">
    <location>
        <begin position="1"/>
        <end position="28"/>
    </location>
</feature>
<evidence type="ECO:0008006" key="3">
    <source>
        <dbReference type="Google" id="ProtNLM"/>
    </source>
</evidence>
<evidence type="ECO:0000313" key="2">
    <source>
        <dbReference type="EMBL" id="KOF69692.1"/>
    </source>
</evidence>
<gene>
    <name evidence="2" type="ORF">OCBIM_22004223mg</name>
</gene>
<sequence length="242" mass="28293">METSIQCHLTLLLLPALTLVVFVTQMTGESAYRNGLFRKISSSKCVSDQRISTAETVSVTACSIWCMSQDECQYFSYCKGTCHMYRLWYNKEIEDYDCNCSSYISFPANGTSWQRIFEMTKDSFTRSLIYLYCDRFPMAEKEFRLKIGSNHYLTFNGTGTNSTSWLQKDKIIFNTHPAWIPRKFTFNKNFSYPFFSIEYDNNWSLEAKRRSGNVEKYDIPCKNPSGKVQWSYSRLVFSVLLK</sequence>
<dbReference type="AlphaFoldDB" id="A0A0L8FY73"/>
<proteinExistence type="predicted"/>
<name>A0A0L8FY73_OCTBM</name>
<reference evidence="2" key="1">
    <citation type="submission" date="2015-07" db="EMBL/GenBank/DDBJ databases">
        <title>MeaNS - Measles Nucleotide Surveillance Program.</title>
        <authorList>
            <person name="Tran T."/>
            <person name="Druce J."/>
        </authorList>
    </citation>
    <scope>NUCLEOTIDE SEQUENCE</scope>
    <source>
        <strain evidence="2">UCB-OBI-ISO-001</strain>
        <tissue evidence="2">Gonad</tissue>
    </source>
</reference>
<dbReference type="OrthoDB" id="10319802at2759"/>
<keyword evidence="1" id="KW-0732">Signal</keyword>
<evidence type="ECO:0000256" key="1">
    <source>
        <dbReference type="SAM" id="SignalP"/>
    </source>
</evidence>
<protein>
    <recommendedName>
        <fullName evidence="3">Apple domain-containing protein</fullName>
    </recommendedName>
</protein>
<dbReference type="EMBL" id="KQ425237">
    <property type="protein sequence ID" value="KOF69692.1"/>
    <property type="molecule type" value="Genomic_DNA"/>
</dbReference>
<dbReference type="KEGG" id="obi:106880400"/>